<dbReference type="Proteomes" id="UP000216024">
    <property type="component" value="Unassembled WGS sequence"/>
</dbReference>
<organism evidence="2 3">
    <name type="scientific">Anaeromicrobium sediminis</name>
    <dbReference type="NCBI Taxonomy" id="1478221"/>
    <lineage>
        <taxon>Bacteria</taxon>
        <taxon>Bacillati</taxon>
        <taxon>Bacillota</taxon>
        <taxon>Clostridia</taxon>
        <taxon>Peptostreptococcales</taxon>
        <taxon>Thermotaleaceae</taxon>
        <taxon>Anaeromicrobium</taxon>
    </lineage>
</organism>
<dbReference type="OrthoDB" id="9806653at2"/>
<protein>
    <recommendedName>
        <fullName evidence="1">Glycosyl transferase family 1 domain-containing protein</fullName>
    </recommendedName>
</protein>
<reference evidence="2 3" key="1">
    <citation type="submission" date="2017-06" db="EMBL/GenBank/DDBJ databases">
        <title>Draft genome sequence of anaerobic fermentative bacterium Anaeromicrobium sediminis DY2726D isolated from West Pacific Ocean sediments.</title>
        <authorList>
            <person name="Zeng X."/>
        </authorList>
    </citation>
    <scope>NUCLEOTIDE SEQUENCE [LARGE SCALE GENOMIC DNA]</scope>
    <source>
        <strain evidence="2 3">DY2726D</strain>
    </source>
</reference>
<dbReference type="PANTHER" id="PTHR12526">
    <property type="entry name" value="GLYCOSYLTRANSFERASE"/>
    <property type="match status" value="1"/>
</dbReference>
<dbReference type="CDD" id="cd03801">
    <property type="entry name" value="GT4_PimA-like"/>
    <property type="match status" value="1"/>
</dbReference>
<accession>A0A267MKR8</accession>
<gene>
    <name evidence="2" type="ORF">CCE28_11075</name>
</gene>
<comment type="caution">
    <text evidence="2">The sequence shown here is derived from an EMBL/GenBank/DDBJ whole genome shotgun (WGS) entry which is preliminary data.</text>
</comment>
<dbReference type="GO" id="GO:0016757">
    <property type="term" value="F:glycosyltransferase activity"/>
    <property type="evidence" value="ECO:0007669"/>
    <property type="project" value="InterPro"/>
</dbReference>
<feature type="domain" description="Glycosyl transferase family 1" evidence="1">
    <location>
        <begin position="223"/>
        <end position="373"/>
    </location>
</feature>
<dbReference type="EMBL" id="NIBG01000008">
    <property type="protein sequence ID" value="PAB59393.1"/>
    <property type="molecule type" value="Genomic_DNA"/>
</dbReference>
<evidence type="ECO:0000313" key="3">
    <source>
        <dbReference type="Proteomes" id="UP000216024"/>
    </source>
</evidence>
<evidence type="ECO:0000259" key="1">
    <source>
        <dbReference type="Pfam" id="PF00534"/>
    </source>
</evidence>
<keyword evidence="3" id="KW-1185">Reference proteome</keyword>
<dbReference type="Gene3D" id="3.40.50.2000">
    <property type="entry name" value="Glycogen Phosphorylase B"/>
    <property type="match status" value="2"/>
</dbReference>
<dbReference type="AlphaFoldDB" id="A0A267MKR8"/>
<dbReference type="InterPro" id="IPR001296">
    <property type="entry name" value="Glyco_trans_1"/>
</dbReference>
<dbReference type="SUPFAM" id="SSF53756">
    <property type="entry name" value="UDP-Glycosyltransferase/glycogen phosphorylase"/>
    <property type="match status" value="1"/>
</dbReference>
<name>A0A267MKR8_9FIRM</name>
<dbReference type="Pfam" id="PF00534">
    <property type="entry name" value="Glycos_transf_1"/>
    <property type="match status" value="1"/>
</dbReference>
<dbReference type="RefSeq" id="WP_095133773.1">
    <property type="nucleotide sequence ID" value="NZ_NIBG01000008.1"/>
</dbReference>
<evidence type="ECO:0000313" key="2">
    <source>
        <dbReference type="EMBL" id="PAB59393.1"/>
    </source>
</evidence>
<dbReference type="PANTHER" id="PTHR12526:SF630">
    <property type="entry name" value="GLYCOSYLTRANSFERASE"/>
    <property type="match status" value="1"/>
</dbReference>
<proteinExistence type="predicted"/>
<sequence>MERKKFTVSFFHDTVLLCDSNGNHYSIHFPYHFWQRYLSCFKKVIVSTRCNNYETCGVKNKKGYEQSNGEDVRHLSIVSYKKLYDLFFDYKKIIEEIRNALINSDCAIIRMPSIIGILACRESLKLKKTFGVEVVANAFEGYWNYGNIAGKLLAPIIHFINKYYIKKAPIVAYITSEYMQKIYPSNGIAFADVANISLEVPSHDVLANRIVKLVNYTNDSIVLIGMIGALNVKFKGHATAIRAVKALIDKGVNCKLQIVGEGDSSNLADLCYKLGISKNVQFLGTIPSGKCVFDWMDKLDFYVQPSITEAHGRAVIEAMSRGLAVVASDIGGLKESLCKTERFQVGDYEEMSNIIYDIIQNQDRRIELAYRNYEYSKKFHEENIEEQRKLFLNELVMNVEKNG</sequence>